<reference evidence="1 2" key="1">
    <citation type="submission" date="2013-10" db="EMBL/GenBank/DDBJ databases">
        <title>Whole Genome Shotgun Sequence of Pseudomonas taiwanensis SJ9.</title>
        <authorList>
            <person name="Hong S.-J."/>
            <person name="Shin J.-H."/>
        </authorList>
    </citation>
    <scope>NUCLEOTIDE SEQUENCE [LARGE SCALE GENOMIC DNA]</scope>
    <source>
        <strain evidence="1 2">SJ9</strain>
    </source>
</reference>
<dbReference type="Proteomes" id="UP000018511">
    <property type="component" value="Unassembled WGS sequence"/>
</dbReference>
<proteinExistence type="predicted"/>
<protein>
    <submittedName>
        <fullName evidence="1">Uncharacterized protein</fullName>
    </submittedName>
</protein>
<evidence type="ECO:0000313" key="2">
    <source>
        <dbReference type="Proteomes" id="UP000018511"/>
    </source>
</evidence>
<organism evidence="1 2">
    <name type="scientific">Pseudomonas taiwanensis SJ9</name>
    <dbReference type="NCBI Taxonomy" id="1388762"/>
    <lineage>
        <taxon>Bacteria</taxon>
        <taxon>Pseudomonadati</taxon>
        <taxon>Pseudomonadota</taxon>
        <taxon>Gammaproteobacteria</taxon>
        <taxon>Pseudomonadales</taxon>
        <taxon>Pseudomonadaceae</taxon>
        <taxon>Pseudomonas</taxon>
    </lineage>
</organism>
<gene>
    <name evidence="1" type="ORF">O164_23610</name>
</gene>
<dbReference type="EMBL" id="AXUP01000395">
    <property type="protein sequence ID" value="ESW37526.1"/>
    <property type="molecule type" value="Genomic_DNA"/>
</dbReference>
<evidence type="ECO:0000313" key="1">
    <source>
        <dbReference type="EMBL" id="ESW37526.1"/>
    </source>
</evidence>
<sequence>MTQRNFILTAFYADFVEAMQGMKANAHLCFRYAACIEQRQILKFEIGYRCAYSMA</sequence>
<name>V7D8D3_9PSED</name>
<dbReference type="AlphaFoldDB" id="V7D8D3"/>
<comment type="caution">
    <text evidence="1">The sequence shown here is derived from an EMBL/GenBank/DDBJ whole genome shotgun (WGS) entry which is preliminary data.</text>
</comment>
<accession>V7D8D3</accession>